<dbReference type="Gene3D" id="1.10.238.10">
    <property type="entry name" value="EF-hand"/>
    <property type="match status" value="1"/>
</dbReference>
<dbReference type="PROSITE" id="PS50222">
    <property type="entry name" value="EF_HAND_2"/>
    <property type="match status" value="1"/>
</dbReference>
<dbReference type="GO" id="GO:0005509">
    <property type="term" value="F:calcium ion binding"/>
    <property type="evidence" value="ECO:0007669"/>
    <property type="project" value="InterPro"/>
</dbReference>
<comment type="caution">
    <text evidence="2">The sequence shown here is derived from an EMBL/GenBank/DDBJ whole genome shotgun (WGS) entry which is preliminary data.</text>
</comment>
<evidence type="ECO:0000259" key="1">
    <source>
        <dbReference type="PROSITE" id="PS50222"/>
    </source>
</evidence>
<dbReference type="AlphaFoldDB" id="A0AAD4PEL1"/>
<dbReference type="Proteomes" id="UP001190926">
    <property type="component" value="Unassembled WGS sequence"/>
</dbReference>
<proteinExistence type="predicted"/>
<evidence type="ECO:0000313" key="3">
    <source>
        <dbReference type="Proteomes" id="UP001190926"/>
    </source>
</evidence>
<reference evidence="2 3" key="1">
    <citation type="journal article" date="2021" name="Nat. Commun.">
        <title>Incipient diploidization of the medicinal plant Perilla within 10,000 years.</title>
        <authorList>
            <person name="Zhang Y."/>
            <person name="Shen Q."/>
            <person name="Leng L."/>
            <person name="Zhang D."/>
            <person name="Chen S."/>
            <person name="Shi Y."/>
            <person name="Ning Z."/>
            <person name="Chen S."/>
        </authorList>
    </citation>
    <scope>NUCLEOTIDE SEQUENCE [LARGE SCALE GENOMIC DNA]</scope>
    <source>
        <strain evidence="3">cv. PC099</strain>
    </source>
</reference>
<organism evidence="2 3">
    <name type="scientific">Perilla frutescens var. hirtella</name>
    <name type="common">Perilla citriodora</name>
    <name type="synonym">Perilla setoyensis</name>
    <dbReference type="NCBI Taxonomy" id="608512"/>
    <lineage>
        <taxon>Eukaryota</taxon>
        <taxon>Viridiplantae</taxon>
        <taxon>Streptophyta</taxon>
        <taxon>Embryophyta</taxon>
        <taxon>Tracheophyta</taxon>
        <taxon>Spermatophyta</taxon>
        <taxon>Magnoliopsida</taxon>
        <taxon>eudicotyledons</taxon>
        <taxon>Gunneridae</taxon>
        <taxon>Pentapetalae</taxon>
        <taxon>asterids</taxon>
        <taxon>lamiids</taxon>
        <taxon>Lamiales</taxon>
        <taxon>Lamiaceae</taxon>
        <taxon>Nepetoideae</taxon>
        <taxon>Elsholtzieae</taxon>
        <taxon>Perilla</taxon>
    </lineage>
</organism>
<protein>
    <recommendedName>
        <fullName evidence="1">EF-hand domain-containing protein</fullName>
    </recommendedName>
</protein>
<accession>A0AAD4PEL1</accession>
<evidence type="ECO:0000313" key="2">
    <source>
        <dbReference type="EMBL" id="KAH6836260.1"/>
    </source>
</evidence>
<dbReference type="InterPro" id="IPR011992">
    <property type="entry name" value="EF-hand-dom_pair"/>
</dbReference>
<dbReference type="SUPFAM" id="SSF47473">
    <property type="entry name" value="EF-hand"/>
    <property type="match status" value="1"/>
</dbReference>
<keyword evidence="3" id="KW-1185">Reference proteome</keyword>
<sequence>MILRSLGISCQEKLLFPAKLDAAVIFDIFEKREPSLDEVREAFDVFDDNIDGFIDENELQRVVYALGPKEGLKVESCRRMIWGGGCLMKMEIEGLISKSLSNSWKIAAKATTK</sequence>
<name>A0AAD4PEL1_PERFH</name>
<dbReference type="EMBL" id="SDAM02000020">
    <property type="protein sequence ID" value="KAH6836260.1"/>
    <property type="molecule type" value="Genomic_DNA"/>
</dbReference>
<gene>
    <name evidence="2" type="ORF">C2S53_001126</name>
</gene>
<dbReference type="SMART" id="SM00054">
    <property type="entry name" value="EFh"/>
    <property type="match status" value="1"/>
</dbReference>
<dbReference type="InterPro" id="IPR002048">
    <property type="entry name" value="EF_hand_dom"/>
</dbReference>
<feature type="domain" description="EF-hand" evidence="1">
    <location>
        <begin position="34"/>
        <end position="69"/>
    </location>
</feature>